<dbReference type="GO" id="GO:0003723">
    <property type="term" value="F:RNA binding"/>
    <property type="evidence" value="ECO:0007669"/>
    <property type="project" value="UniProtKB-KW"/>
</dbReference>
<dbReference type="PROSITE" id="PS50994">
    <property type="entry name" value="INTEGRASE"/>
    <property type="match status" value="1"/>
</dbReference>
<dbReference type="AlphaFoldDB" id="A0A9Q3IV94"/>
<name>A0A9Q3IV94_9BASI</name>
<dbReference type="GO" id="GO:0005634">
    <property type="term" value="C:nucleus"/>
    <property type="evidence" value="ECO:0007669"/>
    <property type="project" value="UniProtKB-ARBA"/>
</dbReference>
<protein>
    <recommendedName>
        <fullName evidence="2">Integrase catalytic domain-containing protein</fullName>
    </recommendedName>
</protein>
<dbReference type="InterPro" id="IPR036397">
    <property type="entry name" value="RNaseH_sf"/>
</dbReference>
<comment type="caution">
    <text evidence="3">The sequence shown here is derived from an EMBL/GenBank/DDBJ whole genome shotgun (WGS) entry which is preliminary data.</text>
</comment>
<reference evidence="3" key="1">
    <citation type="submission" date="2021-03" db="EMBL/GenBank/DDBJ databases">
        <title>Draft genome sequence of rust myrtle Austropuccinia psidii MF-1, a brazilian biotype.</title>
        <authorList>
            <person name="Quecine M.C."/>
            <person name="Pachon D.M.R."/>
            <person name="Bonatelli M.L."/>
            <person name="Correr F.H."/>
            <person name="Franceschini L.M."/>
            <person name="Leite T.F."/>
            <person name="Margarido G.R.A."/>
            <person name="Almeida C.A."/>
            <person name="Ferrarezi J.A."/>
            <person name="Labate C.A."/>
        </authorList>
    </citation>
    <scope>NUCLEOTIDE SEQUENCE</scope>
    <source>
        <strain evidence="3">MF-1</strain>
    </source>
</reference>
<proteinExistence type="predicted"/>
<dbReference type="InterPro" id="IPR012337">
    <property type="entry name" value="RNaseH-like_sf"/>
</dbReference>
<keyword evidence="4" id="KW-1185">Reference proteome</keyword>
<dbReference type="EMBL" id="AVOT02056162">
    <property type="protein sequence ID" value="MBW0550561.1"/>
    <property type="molecule type" value="Genomic_DNA"/>
</dbReference>
<dbReference type="OrthoDB" id="2506384at2759"/>
<sequence length="209" mass="23817">MHQGTLTLKSITIHPVYFAPNGPISLLLVSQLLNHGIKPIIKDNVFLLKKGNSILASFKQEENLFASKIQSEKNYMTNTEVKDWHKILGHPSDSYLKHLFKEGKIKGEFGPSKDFQIFQKAKIQNHPHNRALPSLTTAFHCLHTDTLEITPATEQGIKYVLIIVENYIRYNCVYIMTNQIQAQGNIMAFLNEIYNKVNVTPAFLHTDRG</sequence>
<dbReference type="Gene3D" id="3.30.420.10">
    <property type="entry name" value="Ribonuclease H-like superfamily/Ribonuclease H"/>
    <property type="match status" value="1"/>
</dbReference>
<evidence type="ECO:0000313" key="3">
    <source>
        <dbReference type="EMBL" id="MBW0550561.1"/>
    </source>
</evidence>
<dbReference type="GO" id="GO:0015074">
    <property type="term" value="P:DNA integration"/>
    <property type="evidence" value="ECO:0007669"/>
    <property type="project" value="InterPro"/>
</dbReference>
<gene>
    <name evidence="3" type="ORF">O181_090276</name>
</gene>
<keyword evidence="1" id="KW-0694">RNA-binding</keyword>
<evidence type="ECO:0000313" key="4">
    <source>
        <dbReference type="Proteomes" id="UP000765509"/>
    </source>
</evidence>
<dbReference type="Proteomes" id="UP000765509">
    <property type="component" value="Unassembled WGS sequence"/>
</dbReference>
<feature type="domain" description="Integrase catalytic" evidence="2">
    <location>
        <begin position="129"/>
        <end position="209"/>
    </location>
</feature>
<accession>A0A9Q3IV94</accession>
<dbReference type="SUPFAM" id="SSF53098">
    <property type="entry name" value="Ribonuclease H-like"/>
    <property type="match status" value="1"/>
</dbReference>
<evidence type="ECO:0000256" key="1">
    <source>
        <dbReference type="ARBA" id="ARBA00022884"/>
    </source>
</evidence>
<dbReference type="InterPro" id="IPR001584">
    <property type="entry name" value="Integrase_cat-core"/>
</dbReference>
<organism evidence="3 4">
    <name type="scientific">Austropuccinia psidii MF-1</name>
    <dbReference type="NCBI Taxonomy" id="1389203"/>
    <lineage>
        <taxon>Eukaryota</taxon>
        <taxon>Fungi</taxon>
        <taxon>Dikarya</taxon>
        <taxon>Basidiomycota</taxon>
        <taxon>Pucciniomycotina</taxon>
        <taxon>Pucciniomycetes</taxon>
        <taxon>Pucciniales</taxon>
        <taxon>Sphaerophragmiaceae</taxon>
        <taxon>Austropuccinia</taxon>
    </lineage>
</organism>
<evidence type="ECO:0000259" key="2">
    <source>
        <dbReference type="PROSITE" id="PS50994"/>
    </source>
</evidence>